<keyword evidence="3" id="KW-1185">Reference proteome</keyword>
<evidence type="ECO:0000313" key="2">
    <source>
        <dbReference type="EMBL" id="QJW95514.1"/>
    </source>
</evidence>
<organism evidence="2 3">
    <name type="scientific">Frigoriglobus tundricola</name>
    <dbReference type="NCBI Taxonomy" id="2774151"/>
    <lineage>
        <taxon>Bacteria</taxon>
        <taxon>Pseudomonadati</taxon>
        <taxon>Planctomycetota</taxon>
        <taxon>Planctomycetia</taxon>
        <taxon>Gemmatales</taxon>
        <taxon>Gemmataceae</taxon>
        <taxon>Frigoriglobus</taxon>
    </lineage>
</organism>
<feature type="region of interest" description="Disordered" evidence="1">
    <location>
        <begin position="1"/>
        <end position="21"/>
    </location>
</feature>
<dbReference type="KEGG" id="ftj:FTUN_3063"/>
<protein>
    <submittedName>
        <fullName evidence="2">Uncharacterized protein</fullName>
    </submittedName>
</protein>
<reference evidence="3" key="1">
    <citation type="submission" date="2020-05" db="EMBL/GenBank/DDBJ databases">
        <title>Frigoriglobus tundricola gen. nov., sp. nov., a psychrotolerant cellulolytic planctomycete of the family Gemmataceae with two divergent copies of 16S rRNA gene.</title>
        <authorList>
            <person name="Kulichevskaya I.S."/>
            <person name="Ivanova A.A."/>
            <person name="Naumoff D.G."/>
            <person name="Beletsky A.V."/>
            <person name="Rijpstra W.I.C."/>
            <person name="Sinninghe Damste J.S."/>
            <person name="Mardanov A.V."/>
            <person name="Ravin N.V."/>
            <person name="Dedysh S.N."/>
        </authorList>
    </citation>
    <scope>NUCLEOTIDE SEQUENCE [LARGE SCALE GENOMIC DNA]</scope>
    <source>
        <strain evidence="3">PL17</strain>
    </source>
</reference>
<accession>A0A6M5YPT7</accession>
<evidence type="ECO:0000256" key="1">
    <source>
        <dbReference type="SAM" id="MobiDB-lite"/>
    </source>
</evidence>
<dbReference type="AlphaFoldDB" id="A0A6M5YPT7"/>
<evidence type="ECO:0000313" key="3">
    <source>
        <dbReference type="Proteomes" id="UP000503447"/>
    </source>
</evidence>
<name>A0A6M5YPT7_9BACT</name>
<dbReference type="Proteomes" id="UP000503447">
    <property type="component" value="Chromosome"/>
</dbReference>
<dbReference type="EMBL" id="CP053452">
    <property type="protein sequence ID" value="QJW95514.1"/>
    <property type="molecule type" value="Genomic_DNA"/>
</dbReference>
<feature type="compositionally biased region" description="Polar residues" evidence="1">
    <location>
        <begin position="11"/>
        <end position="21"/>
    </location>
</feature>
<proteinExistence type="predicted"/>
<gene>
    <name evidence="2" type="ORF">FTUN_3063</name>
</gene>
<sequence>MPVARFIDADPSQQSKVETSKTSTTQVFDVSTFDLLTL</sequence>